<feature type="region of interest" description="Disordered" evidence="2">
    <location>
        <begin position="129"/>
        <end position="243"/>
    </location>
</feature>
<dbReference type="GO" id="GO:0016791">
    <property type="term" value="F:phosphatase activity"/>
    <property type="evidence" value="ECO:0007669"/>
    <property type="project" value="TreeGrafter"/>
</dbReference>
<dbReference type="Pfam" id="PF00300">
    <property type="entry name" value="His_Phos_1"/>
    <property type="match status" value="1"/>
</dbReference>
<sequence length="1246" mass="128880">MAGAEGDGAAFAPPAVGSRVSTLLGTGKWGAAVVEPAEGAHAHLPFRLRYETAGSIDWVRFVSSNVLEVWHVPKARGRQGPGQGPAARAPPPNAATEVRPYFVMPEEAKTKGRPCEKVVRLREAAEAAAEEYEQQQQQQQQQQQDGGGGSPAKRRRLGSGSAAAKLQAAGAAAGRGTLEPSDGKSRAANGMLSPGMRQRPQQASPVAAEASEAAVAADAAEQAPASLQQPGQGLLQQSTAAGSAGDIDAPLPAAAAAAAAALGASLLPKRTAVTQLGGTSFVALATVPVDEPPDSPPGSAWRDKRRPAAPGSKRASGGQGEHSHSSHKRHKQQQQHRRHEREQPASRNAEQVAAGQQAPGEGAVEPAEQEEEEAPAPEPAPERPGDVACRQFAQMLPGLTLFRDSINVTAAAAITAGQLGACKEVVRCVLEHMRQEAAPSRRITFFYLLDAVLGHSRRDLPGCGPESVVGTLFPRTVGAALSQLVELLGSSLDGAQKVFAELGAMERTLTRTWLPPVKRGVEASLVQRSLEMLRDRIAQHEAAWGSGDTLDDGGNGGGARAAGGPLAGMPEGHQGGGADGGGSSGAGAPPGRQRLLDEAWLRQLVRKTPLAAAPIITFDGSRVRLTHTWQPPAWPDYDALPLPPGAAQHQYSHQVAVGTAAAAAAQAAGARPEDASPWHATLASWAGAEGWPAHPQQQQLVALGQQHQEHLAAVHAAQLAAAQQARRLMLQQQQARGQSTAAAAEADEFDAGLFKEAAGGVGASAVDHQQHQPAALLLPGMLHPFGDVAPWGAPQAPPLPDQPPPPPDDSWGGYGSEEDDFGPPPLPPHSPPRDEYEIDVEGESPPPLPPSEDEQDCAAPPPLPPRGSSPASAPRSGAQQAAPGAALTPPAATGYQGGWGGYGTPVDYAAGAPPQAAACQAQPGWAGAMGGMPAPHPLLPPGIGIAPVGASPAAAIAQQQAAAARQQMWMAQQQAQQAAARQAFLMRAAATQQQQVAMMGGVTPPGAIGAIQQQQQQLYSPAVTPGINMHMARQQQQLQQGAAASGVPPAEVLAERLRREHFDCIYCSDLLRATETAEVVAAARCLGGGNASSNAAAAGTAVRPDPLLRERYLGVLQGLTLAEAQQQQPEAFEALHAPSSSPSQPLRYPETLAQLEARAAAAIEGLAARHPGQRLLVITHGGFLHAAQKRATGGHVSGHNLNAAINTIRVEARQPRALWAVVRWGDVEHLREVGALSSAFGGGSEG</sequence>
<comment type="similarity">
    <text evidence="1">Belongs to the phosphoglycerate mutase family.</text>
</comment>
<dbReference type="Gene3D" id="1.25.40.90">
    <property type="match status" value="1"/>
</dbReference>
<feature type="compositionally biased region" description="Low complexity" evidence="2">
    <location>
        <begin position="357"/>
        <end position="366"/>
    </location>
</feature>
<feature type="compositionally biased region" description="Low complexity" evidence="2">
    <location>
        <begin position="158"/>
        <end position="176"/>
    </location>
</feature>
<feature type="region of interest" description="Disordered" evidence="2">
    <location>
        <begin position="75"/>
        <end position="98"/>
    </location>
</feature>
<feature type="compositionally biased region" description="Low complexity" evidence="2">
    <location>
        <begin position="134"/>
        <end position="144"/>
    </location>
</feature>
<feature type="region of interest" description="Disordered" evidence="2">
    <location>
        <begin position="788"/>
        <end position="889"/>
    </location>
</feature>
<proteinExistence type="inferred from homology"/>
<dbReference type="InterPro" id="IPR008942">
    <property type="entry name" value="ENTH_VHS"/>
</dbReference>
<feature type="compositionally biased region" description="Low complexity" evidence="2">
    <location>
        <begin position="868"/>
        <end position="889"/>
    </location>
</feature>
<dbReference type="EMBL" id="GL433845">
    <property type="protein sequence ID" value="EFN55286.1"/>
    <property type="molecule type" value="Genomic_DNA"/>
</dbReference>
<dbReference type="GeneID" id="17354669"/>
<dbReference type="PANTHER" id="PTHR48100:SF44">
    <property type="entry name" value="PHOSPHATASE C1620.13-RELATED"/>
    <property type="match status" value="1"/>
</dbReference>
<evidence type="ECO:0000313" key="4">
    <source>
        <dbReference type="Proteomes" id="UP000008141"/>
    </source>
</evidence>
<dbReference type="GO" id="GO:0005829">
    <property type="term" value="C:cytosol"/>
    <property type="evidence" value="ECO:0007669"/>
    <property type="project" value="TreeGrafter"/>
</dbReference>
<dbReference type="InterPro" id="IPR029033">
    <property type="entry name" value="His_PPase_superfam"/>
</dbReference>
<keyword evidence="4" id="KW-1185">Reference proteome</keyword>
<feature type="region of interest" description="Disordered" evidence="2">
    <location>
        <begin position="287"/>
        <end position="385"/>
    </location>
</feature>
<organism evidence="4">
    <name type="scientific">Chlorella variabilis</name>
    <name type="common">Green alga</name>
    <dbReference type="NCBI Taxonomy" id="554065"/>
    <lineage>
        <taxon>Eukaryota</taxon>
        <taxon>Viridiplantae</taxon>
        <taxon>Chlorophyta</taxon>
        <taxon>core chlorophytes</taxon>
        <taxon>Trebouxiophyceae</taxon>
        <taxon>Chlorellales</taxon>
        <taxon>Chlorellaceae</taxon>
        <taxon>Chlorella clade</taxon>
        <taxon>Chlorella</taxon>
    </lineage>
</organism>
<dbReference type="Gene3D" id="3.40.50.1240">
    <property type="entry name" value="Phosphoglycerate mutase-like"/>
    <property type="match status" value="1"/>
</dbReference>
<accession>E1ZFI9</accession>
<evidence type="ECO:0000313" key="3">
    <source>
        <dbReference type="EMBL" id="EFN55286.1"/>
    </source>
</evidence>
<gene>
    <name evidence="3" type="ORF">CHLNCDRAFT_134218</name>
</gene>
<feature type="compositionally biased region" description="Pro residues" evidence="2">
    <location>
        <begin position="795"/>
        <end position="808"/>
    </location>
</feature>
<dbReference type="InParanoid" id="E1ZFI9"/>
<dbReference type="KEGG" id="cvr:CHLNCDRAFT_134218"/>
<dbReference type="SUPFAM" id="SSF53254">
    <property type="entry name" value="Phosphoglycerate mutase-like"/>
    <property type="match status" value="1"/>
</dbReference>
<evidence type="ECO:0000256" key="1">
    <source>
        <dbReference type="ARBA" id="ARBA00038362"/>
    </source>
</evidence>
<reference evidence="3 4" key="1">
    <citation type="journal article" date="2010" name="Plant Cell">
        <title>The Chlorella variabilis NC64A genome reveals adaptation to photosymbiosis, coevolution with viruses, and cryptic sex.</title>
        <authorList>
            <person name="Blanc G."/>
            <person name="Duncan G."/>
            <person name="Agarkova I."/>
            <person name="Borodovsky M."/>
            <person name="Gurnon J."/>
            <person name="Kuo A."/>
            <person name="Lindquist E."/>
            <person name="Lucas S."/>
            <person name="Pangilinan J."/>
            <person name="Polle J."/>
            <person name="Salamov A."/>
            <person name="Terry A."/>
            <person name="Yamada T."/>
            <person name="Dunigan D.D."/>
            <person name="Grigoriev I.V."/>
            <person name="Claverie J.M."/>
            <person name="Van Etten J.L."/>
        </authorList>
    </citation>
    <scope>NUCLEOTIDE SEQUENCE [LARGE SCALE GENOMIC DNA]</scope>
    <source>
        <strain evidence="3 4">NC64A</strain>
    </source>
</reference>
<feature type="compositionally biased region" description="Basic residues" evidence="2">
    <location>
        <begin position="325"/>
        <end position="339"/>
    </location>
</feature>
<dbReference type="Proteomes" id="UP000008141">
    <property type="component" value="Unassembled WGS sequence"/>
</dbReference>
<dbReference type="STRING" id="554065.E1ZFI9"/>
<evidence type="ECO:0000256" key="2">
    <source>
        <dbReference type="SAM" id="MobiDB-lite"/>
    </source>
</evidence>
<dbReference type="InterPro" id="IPR013078">
    <property type="entry name" value="His_Pase_superF_clade-1"/>
</dbReference>
<protein>
    <recommendedName>
        <fullName evidence="5">CID domain-containing protein</fullName>
    </recommendedName>
</protein>
<dbReference type="OrthoDB" id="515572at2759"/>
<name>E1ZFI9_CHLVA</name>
<feature type="region of interest" description="Disordered" evidence="2">
    <location>
        <begin position="545"/>
        <end position="592"/>
    </location>
</feature>
<dbReference type="eggNOG" id="KOG0235">
    <property type="taxonomic scope" value="Eukaryota"/>
</dbReference>
<dbReference type="PANTHER" id="PTHR48100">
    <property type="entry name" value="BROAD-SPECIFICITY PHOSPHATASE YOR283W-RELATED"/>
    <property type="match status" value="1"/>
</dbReference>
<feature type="compositionally biased region" description="Gly residues" evidence="2">
    <location>
        <begin position="573"/>
        <end position="585"/>
    </location>
</feature>
<feature type="compositionally biased region" description="Low complexity" evidence="2">
    <location>
        <begin position="200"/>
        <end position="237"/>
    </location>
</feature>
<dbReference type="RefSeq" id="XP_005847388.1">
    <property type="nucleotide sequence ID" value="XM_005847326.1"/>
</dbReference>
<dbReference type="CDD" id="cd07067">
    <property type="entry name" value="HP_PGM_like"/>
    <property type="match status" value="1"/>
</dbReference>
<dbReference type="InterPro" id="IPR050275">
    <property type="entry name" value="PGM_Phosphatase"/>
</dbReference>
<dbReference type="AlphaFoldDB" id="E1ZFI9"/>
<evidence type="ECO:0008006" key="5">
    <source>
        <dbReference type="Google" id="ProtNLM"/>
    </source>
</evidence>